<dbReference type="SMART" id="SM00418">
    <property type="entry name" value="HTH_ARSR"/>
    <property type="match status" value="1"/>
</dbReference>
<dbReference type="Proteomes" id="UP000321523">
    <property type="component" value="Unassembled WGS sequence"/>
</dbReference>
<dbReference type="InterPro" id="IPR011991">
    <property type="entry name" value="ArsR-like_HTH"/>
</dbReference>
<dbReference type="PRINTS" id="PR00778">
    <property type="entry name" value="HTHARSR"/>
</dbReference>
<dbReference type="CDD" id="cd00090">
    <property type="entry name" value="HTH_ARSR"/>
    <property type="match status" value="1"/>
</dbReference>
<dbReference type="PROSITE" id="PS50987">
    <property type="entry name" value="HTH_ARSR_2"/>
    <property type="match status" value="1"/>
</dbReference>
<dbReference type="PANTHER" id="PTHR38600:SF2">
    <property type="entry name" value="SLL0088 PROTEIN"/>
    <property type="match status" value="1"/>
</dbReference>
<dbReference type="InterPro" id="IPR001845">
    <property type="entry name" value="HTH_ArsR_DNA-bd_dom"/>
</dbReference>
<dbReference type="GO" id="GO:0003700">
    <property type="term" value="F:DNA-binding transcription factor activity"/>
    <property type="evidence" value="ECO:0007669"/>
    <property type="project" value="InterPro"/>
</dbReference>
<dbReference type="SUPFAM" id="SSF46785">
    <property type="entry name" value="Winged helix' DNA-binding domain"/>
    <property type="match status" value="1"/>
</dbReference>
<dbReference type="EMBL" id="BJYZ01000008">
    <property type="protein sequence ID" value="GEO38031.1"/>
    <property type="molecule type" value="Genomic_DNA"/>
</dbReference>
<protein>
    <submittedName>
        <fullName evidence="2">Transcriptional regulator</fullName>
    </submittedName>
</protein>
<dbReference type="AlphaFoldDB" id="A0A512DNI1"/>
<dbReference type="InterPro" id="IPR036390">
    <property type="entry name" value="WH_DNA-bd_sf"/>
</dbReference>
<evidence type="ECO:0000259" key="1">
    <source>
        <dbReference type="PROSITE" id="PS50987"/>
    </source>
</evidence>
<comment type="caution">
    <text evidence="2">The sequence shown here is derived from an EMBL/GenBank/DDBJ whole genome shotgun (WGS) entry which is preliminary data.</text>
</comment>
<evidence type="ECO:0000313" key="3">
    <source>
        <dbReference type="Proteomes" id="UP000321523"/>
    </source>
</evidence>
<organism evidence="2 3">
    <name type="scientific">Skermanella aerolata</name>
    <dbReference type="NCBI Taxonomy" id="393310"/>
    <lineage>
        <taxon>Bacteria</taxon>
        <taxon>Pseudomonadati</taxon>
        <taxon>Pseudomonadota</taxon>
        <taxon>Alphaproteobacteria</taxon>
        <taxon>Rhodospirillales</taxon>
        <taxon>Azospirillaceae</taxon>
        <taxon>Skermanella</taxon>
    </lineage>
</organism>
<reference evidence="2 3" key="1">
    <citation type="submission" date="2019-07" db="EMBL/GenBank/DDBJ databases">
        <title>Whole genome shotgun sequence of Skermanella aerolata NBRC 106429.</title>
        <authorList>
            <person name="Hosoyama A."/>
            <person name="Uohara A."/>
            <person name="Ohji S."/>
            <person name="Ichikawa N."/>
        </authorList>
    </citation>
    <scope>NUCLEOTIDE SEQUENCE [LARGE SCALE GENOMIC DNA]</scope>
    <source>
        <strain evidence="2 3">NBRC 106429</strain>
    </source>
</reference>
<name>A0A512DNI1_9PROT</name>
<sequence length="133" mass="15146">MTVLKIQRIFNHMVELNPHPLDTVFHALGDATRRHMLRQLAGGERTVGQLAEPFAISLAAASKHIKVLESAGLIRREVRGRTHLCRLDPGPLASAHEWLNFYERFWANRLDALERLLREEDARKPPAPKGDDQ</sequence>
<dbReference type="InterPro" id="IPR036388">
    <property type="entry name" value="WH-like_DNA-bd_sf"/>
</dbReference>
<dbReference type="NCBIfam" id="NF033788">
    <property type="entry name" value="HTH_metalloreg"/>
    <property type="match status" value="1"/>
</dbReference>
<evidence type="ECO:0000313" key="2">
    <source>
        <dbReference type="EMBL" id="GEO38031.1"/>
    </source>
</evidence>
<feature type="domain" description="HTH arsR-type" evidence="1">
    <location>
        <begin position="13"/>
        <end position="107"/>
    </location>
</feature>
<dbReference type="Gene3D" id="1.10.10.10">
    <property type="entry name" value="Winged helix-like DNA-binding domain superfamily/Winged helix DNA-binding domain"/>
    <property type="match status" value="1"/>
</dbReference>
<accession>A0A512DNI1</accession>
<keyword evidence="3" id="KW-1185">Reference proteome</keyword>
<gene>
    <name evidence="2" type="ORF">SAE02_21790</name>
</gene>
<proteinExistence type="predicted"/>
<dbReference type="Pfam" id="PF12840">
    <property type="entry name" value="HTH_20"/>
    <property type="match status" value="1"/>
</dbReference>
<dbReference type="PANTHER" id="PTHR38600">
    <property type="entry name" value="TRANSCRIPTIONAL REGULATORY PROTEIN"/>
    <property type="match status" value="1"/>
</dbReference>